<dbReference type="EMBL" id="CAUYUJ010015385">
    <property type="protein sequence ID" value="CAK0853247.1"/>
    <property type="molecule type" value="Genomic_DNA"/>
</dbReference>
<proteinExistence type="predicted"/>
<name>A0ABN9U3M0_9DINO</name>
<protein>
    <recommendedName>
        <fullName evidence="3">SLC26A/SulP transporter domain-containing protein</fullName>
    </recommendedName>
</protein>
<keyword evidence="2" id="KW-1185">Reference proteome</keyword>
<evidence type="ECO:0000313" key="1">
    <source>
        <dbReference type="EMBL" id="CAK0853247.1"/>
    </source>
</evidence>
<organism evidence="1 2">
    <name type="scientific">Prorocentrum cordatum</name>
    <dbReference type="NCBI Taxonomy" id="2364126"/>
    <lineage>
        <taxon>Eukaryota</taxon>
        <taxon>Sar</taxon>
        <taxon>Alveolata</taxon>
        <taxon>Dinophyceae</taxon>
        <taxon>Prorocentrales</taxon>
        <taxon>Prorocentraceae</taxon>
        <taxon>Prorocentrum</taxon>
    </lineage>
</organism>
<dbReference type="Proteomes" id="UP001189429">
    <property type="component" value="Unassembled WGS sequence"/>
</dbReference>
<sequence length="121" mass="13348">GVADTAYDVAETVAQGDILYRGLFLGLVGVFSTPRSFDQSWRSKFIRKIVVKIIVELGANVVSAAPWLLAPETVRSMGIVGVFLRQRRFDQCGRLETVGVIIVKLGADLLWARWLLATVEV</sequence>
<comment type="caution">
    <text evidence="1">The sequence shown here is derived from an EMBL/GenBank/DDBJ whole genome shotgun (WGS) entry which is preliminary data.</text>
</comment>
<feature type="non-terminal residue" evidence="1">
    <location>
        <position position="1"/>
    </location>
</feature>
<reference evidence="1" key="1">
    <citation type="submission" date="2023-10" db="EMBL/GenBank/DDBJ databases">
        <authorList>
            <person name="Chen Y."/>
            <person name="Shah S."/>
            <person name="Dougan E. K."/>
            <person name="Thang M."/>
            <person name="Chan C."/>
        </authorList>
    </citation>
    <scope>NUCLEOTIDE SEQUENCE [LARGE SCALE GENOMIC DNA]</scope>
</reference>
<gene>
    <name evidence="1" type="ORF">PCOR1329_LOCUS44803</name>
</gene>
<accession>A0ABN9U3M0</accession>
<evidence type="ECO:0008006" key="3">
    <source>
        <dbReference type="Google" id="ProtNLM"/>
    </source>
</evidence>
<evidence type="ECO:0000313" key="2">
    <source>
        <dbReference type="Proteomes" id="UP001189429"/>
    </source>
</evidence>